<evidence type="ECO:0000313" key="6">
    <source>
        <dbReference type="EMBL" id="GFJ94749.1"/>
    </source>
</evidence>
<dbReference type="Pfam" id="PF13384">
    <property type="entry name" value="HTH_23"/>
    <property type="match status" value="1"/>
</dbReference>
<accession>A0A6V8LJE5</accession>
<evidence type="ECO:0000313" key="7">
    <source>
        <dbReference type="Proteomes" id="UP000482960"/>
    </source>
</evidence>
<evidence type="ECO:0000259" key="1">
    <source>
        <dbReference type="Pfam" id="PF13592"/>
    </source>
</evidence>
<keyword evidence="7" id="KW-1185">Reference proteome</keyword>
<evidence type="ECO:0000313" key="5">
    <source>
        <dbReference type="EMBL" id="GFJ94098.1"/>
    </source>
</evidence>
<dbReference type="InterPro" id="IPR025959">
    <property type="entry name" value="Winged_HTH_dom"/>
</dbReference>
<dbReference type="InterPro" id="IPR009057">
    <property type="entry name" value="Homeodomain-like_sf"/>
</dbReference>
<dbReference type="SUPFAM" id="SSF46689">
    <property type="entry name" value="Homeodomain-like"/>
    <property type="match status" value="1"/>
</dbReference>
<gene>
    <name evidence="2" type="ORF">Prum_005030</name>
    <name evidence="3" type="ORF">Prum_005050</name>
    <name evidence="4" type="ORF">Prum_020880</name>
    <name evidence="5" type="ORF">Prum_077400</name>
    <name evidence="6" type="ORF">Prum_083910</name>
</gene>
<feature type="domain" description="Winged helix-turn helix" evidence="1">
    <location>
        <begin position="98"/>
        <end position="155"/>
    </location>
</feature>
<sequence length="167" mass="18642">MRYGDGGGVNQSARVRREQVRRQAADLFAQGVAPVEVAKRLEVSQKSAYQWRRVWQGGGVQALASKGAPGPDPTLSDAQLAKLKARLELGPAAAGYREDQRWTLARVAALIGLMFKVRVSVTTTWEAMRRLGFSPQLPTRRAIERDEQAIARWRRYQWPAVKDSRAG</sequence>
<name>A0A6V8LJE5_9ACTN</name>
<dbReference type="EMBL" id="BLPG01000001">
    <property type="protein sequence ID" value="GFJ86863.1"/>
    <property type="molecule type" value="Genomic_DNA"/>
</dbReference>
<protein>
    <recommendedName>
        <fullName evidence="1">Winged helix-turn helix domain-containing protein</fullName>
    </recommendedName>
</protein>
<dbReference type="EMBL" id="BLPG01000001">
    <property type="protein sequence ID" value="GFJ94098.1"/>
    <property type="molecule type" value="Genomic_DNA"/>
</dbReference>
<dbReference type="Pfam" id="PF13592">
    <property type="entry name" value="HTH_33"/>
    <property type="match status" value="1"/>
</dbReference>
<reference evidence="6 7" key="2">
    <citation type="submission" date="2020-03" db="EMBL/GenBank/DDBJ databases">
        <authorList>
            <person name="Ichikawa N."/>
            <person name="Kimura A."/>
            <person name="Kitahashi Y."/>
            <person name="Uohara A."/>
        </authorList>
    </citation>
    <scope>NUCLEOTIDE SEQUENCE [LARGE SCALE GENOMIC DNA]</scope>
    <source>
        <strain evidence="6 7">NBRC 108638</strain>
    </source>
</reference>
<dbReference type="AlphaFoldDB" id="A0A6V8LJE5"/>
<evidence type="ECO:0000313" key="2">
    <source>
        <dbReference type="EMBL" id="GFJ86861.1"/>
    </source>
</evidence>
<dbReference type="RefSeq" id="WP_173073568.1">
    <property type="nucleotide sequence ID" value="NZ_BAABJB010000116.1"/>
</dbReference>
<evidence type="ECO:0000313" key="3">
    <source>
        <dbReference type="EMBL" id="GFJ86863.1"/>
    </source>
</evidence>
<reference evidence="6 7" key="1">
    <citation type="submission" date="2020-03" db="EMBL/GenBank/DDBJ databases">
        <title>Whole genome shotgun sequence of Phytohabitans rumicis NBRC 108638.</title>
        <authorList>
            <person name="Komaki H."/>
            <person name="Tamura T."/>
        </authorList>
    </citation>
    <scope>NUCLEOTIDE SEQUENCE [LARGE SCALE GENOMIC DNA]</scope>
    <source>
        <strain evidence="6 7">NBRC 108638</strain>
    </source>
</reference>
<dbReference type="EMBL" id="BLPG01000001">
    <property type="protein sequence ID" value="GFJ94749.1"/>
    <property type="molecule type" value="Genomic_DNA"/>
</dbReference>
<comment type="caution">
    <text evidence="6">The sequence shown here is derived from an EMBL/GenBank/DDBJ whole genome shotgun (WGS) entry which is preliminary data.</text>
</comment>
<evidence type="ECO:0000313" key="4">
    <source>
        <dbReference type="EMBL" id="GFJ88446.1"/>
    </source>
</evidence>
<dbReference type="EMBL" id="BLPG01000001">
    <property type="protein sequence ID" value="GFJ88446.1"/>
    <property type="molecule type" value="Genomic_DNA"/>
</dbReference>
<dbReference type="Proteomes" id="UP000482960">
    <property type="component" value="Unassembled WGS sequence"/>
</dbReference>
<dbReference type="EMBL" id="BLPG01000001">
    <property type="protein sequence ID" value="GFJ86861.1"/>
    <property type="molecule type" value="Genomic_DNA"/>
</dbReference>
<organism evidence="6 7">
    <name type="scientific">Phytohabitans rumicis</name>
    <dbReference type="NCBI Taxonomy" id="1076125"/>
    <lineage>
        <taxon>Bacteria</taxon>
        <taxon>Bacillati</taxon>
        <taxon>Actinomycetota</taxon>
        <taxon>Actinomycetes</taxon>
        <taxon>Micromonosporales</taxon>
        <taxon>Micromonosporaceae</taxon>
    </lineage>
</organism>
<proteinExistence type="predicted"/>